<dbReference type="EMBL" id="WNYA01000656">
    <property type="protein sequence ID" value="KAG8547657.1"/>
    <property type="molecule type" value="Genomic_DNA"/>
</dbReference>
<protein>
    <submittedName>
        <fullName evidence="1">Uncharacterized protein</fullName>
    </submittedName>
</protein>
<keyword evidence="2" id="KW-1185">Reference proteome</keyword>
<dbReference type="PANTHER" id="PTHR28532:SF1">
    <property type="entry name" value="ORAL CANCER OVEREXPRESSED 1"/>
    <property type="match status" value="1"/>
</dbReference>
<proteinExistence type="predicted"/>
<dbReference type="Proteomes" id="UP000824782">
    <property type="component" value="Unassembled WGS sequence"/>
</dbReference>
<gene>
    <name evidence="1" type="ORF">GDO81_027847</name>
</gene>
<sequence length="86" mass="9687">QLGCYLGFASSWRLLLSSSNDEKQSKKVKTLDSLLKMIQTFPTDDATNERLQEELARIRGKVKQVCSLLNVQPDFGMRHDGPGLSF</sequence>
<dbReference type="AlphaFoldDB" id="A0AAV6ZEK8"/>
<organism evidence="1 2">
    <name type="scientific">Engystomops pustulosus</name>
    <name type="common">Tungara frog</name>
    <name type="synonym">Physalaemus pustulosus</name>
    <dbReference type="NCBI Taxonomy" id="76066"/>
    <lineage>
        <taxon>Eukaryota</taxon>
        <taxon>Metazoa</taxon>
        <taxon>Chordata</taxon>
        <taxon>Craniata</taxon>
        <taxon>Vertebrata</taxon>
        <taxon>Euteleostomi</taxon>
        <taxon>Amphibia</taxon>
        <taxon>Batrachia</taxon>
        <taxon>Anura</taxon>
        <taxon>Neobatrachia</taxon>
        <taxon>Hyloidea</taxon>
        <taxon>Leptodactylidae</taxon>
        <taxon>Leiuperinae</taxon>
        <taxon>Engystomops</taxon>
    </lineage>
</organism>
<evidence type="ECO:0000313" key="1">
    <source>
        <dbReference type="EMBL" id="KAG8547657.1"/>
    </source>
</evidence>
<name>A0AAV6ZEK8_ENGPU</name>
<dbReference type="InterPro" id="IPR052436">
    <property type="entry name" value="LTO1_adapter"/>
</dbReference>
<comment type="caution">
    <text evidence="1">The sequence shown here is derived from an EMBL/GenBank/DDBJ whole genome shotgun (WGS) entry which is preliminary data.</text>
</comment>
<dbReference type="PANTHER" id="PTHR28532">
    <property type="entry name" value="GEO13458P1"/>
    <property type="match status" value="1"/>
</dbReference>
<evidence type="ECO:0000313" key="2">
    <source>
        <dbReference type="Proteomes" id="UP000824782"/>
    </source>
</evidence>
<feature type="non-terminal residue" evidence="1">
    <location>
        <position position="1"/>
    </location>
</feature>
<reference evidence="1" key="1">
    <citation type="thesis" date="2020" institute="ProQuest LLC" country="789 East Eisenhower Parkway, Ann Arbor, MI, USA">
        <title>Comparative Genomics and Chromosome Evolution.</title>
        <authorList>
            <person name="Mudd A.B."/>
        </authorList>
    </citation>
    <scope>NUCLEOTIDE SEQUENCE</scope>
    <source>
        <strain evidence="1">237g6f4</strain>
        <tissue evidence="1">Blood</tissue>
    </source>
</reference>
<accession>A0AAV6ZEK8</accession>